<gene>
    <name evidence="1" type="ORF">GXM_02629</name>
</gene>
<name>A0A5P8VXL4_9NOSO</name>
<dbReference type="KEGG" id="nsh:GXM_02629"/>
<dbReference type="Proteomes" id="UP000326678">
    <property type="component" value="Chromosome Gxm1"/>
</dbReference>
<accession>A0A5P8VXL4</accession>
<dbReference type="EMBL" id="CP045226">
    <property type="protein sequence ID" value="QFS45152.1"/>
    <property type="molecule type" value="Genomic_DNA"/>
</dbReference>
<protein>
    <submittedName>
        <fullName evidence="1">Uncharacterized protein</fullName>
    </submittedName>
</protein>
<proteinExistence type="predicted"/>
<sequence length="55" mass="5870">MKNAAGTHKKPKPNLSSYFSSWAIATLASLGFSPALARYTLARSPRYLPSADIGS</sequence>
<reference evidence="1 2" key="1">
    <citation type="submission" date="2019-10" db="EMBL/GenBank/DDBJ databases">
        <title>Genomic and transcriptomic insights into the perfect genentic adaptation of a filamentous nitrogen-fixing cyanobacterium to rice fields.</title>
        <authorList>
            <person name="Chen Z."/>
        </authorList>
    </citation>
    <scope>NUCLEOTIDE SEQUENCE [LARGE SCALE GENOMIC DNA]</scope>
    <source>
        <strain evidence="1">CCNUC1</strain>
    </source>
</reference>
<evidence type="ECO:0000313" key="1">
    <source>
        <dbReference type="EMBL" id="QFS45152.1"/>
    </source>
</evidence>
<evidence type="ECO:0000313" key="2">
    <source>
        <dbReference type="Proteomes" id="UP000326678"/>
    </source>
</evidence>
<dbReference type="AlphaFoldDB" id="A0A5P8VXL4"/>
<organism evidence="1 2">
    <name type="scientific">Nostoc sphaeroides CCNUC1</name>
    <dbReference type="NCBI Taxonomy" id="2653204"/>
    <lineage>
        <taxon>Bacteria</taxon>
        <taxon>Bacillati</taxon>
        <taxon>Cyanobacteriota</taxon>
        <taxon>Cyanophyceae</taxon>
        <taxon>Nostocales</taxon>
        <taxon>Nostocaceae</taxon>
        <taxon>Nostoc</taxon>
    </lineage>
</organism>
<keyword evidence="2" id="KW-1185">Reference proteome</keyword>